<dbReference type="Gene3D" id="1.20.1250.40">
    <property type="match status" value="1"/>
</dbReference>
<evidence type="ECO:0000313" key="8">
    <source>
        <dbReference type="EMBL" id="KAF5200380.1"/>
    </source>
</evidence>
<dbReference type="SMART" id="SM00657">
    <property type="entry name" value="RPOL4c"/>
    <property type="match status" value="1"/>
</dbReference>
<protein>
    <recommendedName>
        <fullName evidence="3">DNA-directed RNA polymerase III subunit RPC9</fullName>
    </recommendedName>
</protein>
<reference evidence="8 9" key="1">
    <citation type="submission" date="2020-06" db="EMBL/GenBank/DDBJ databases">
        <title>Transcriptomic and genomic resources for Thalictrum thalictroides and T. hernandezii: Facilitating candidate gene discovery in an emerging model plant lineage.</title>
        <authorList>
            <person name="Arias T."/>
            <person name="Riano-Pachon D.M."/>
            <person name="Di Stilio V.S."/>
        </authorList>
    </citation>
    <scope>NUCLEOTIDE SEQUENCE [LARGE SCALE GENOMIC DNA]</scope>
    <source>
        <strain evidence="9">cv. WT478/WT964</strain>
        <tissue evidence="8">Leaves</tissue>
    </source>
</reference>
<dbReference type="InterPro" id="IPR038324">
    <property type="entry name" value="Rpb4/RPC9_sf"/>
</dbReference>
<evidence type="ECO:0000256" key="3">
    <source>
        <dbReference type="ARBA" id="ARBA00016672"/>
    </source>
</evidence>
<accession>A0A7J6WUT4</accession>
<dbReference type="InterPro" id="IPR005574">
    <property type="entry name" value="Rpb4/RPC9"/>
</dbReference>
<dbReference type="Proteomes" id="UP000554482">
    <property type="component" value="Unassembled WGS sequence"/>
</dbReference>
<evidence type="ECO:0000259" key="7">
    <source>
        <dbReference type="SMART" id="SM00657"/>
    </source>
</evidence>
<evidence type="ECO:0000256" key="1">
    <source>
        <dbReference type="ARBA" id="ARBA00004123"/>
    </source>
</evidence>
<evidence type="ECO:0000256" key="4">
    <source>
        <dbReference type="ARBA" id="ARBA00022478"/>
    </source>
</evidence>
<keyword evidence="4" id="KW-0240">DNA-directed RNA polymerase</keyword>
<keyword evidence="6" id="KW-0539">Nucleus</keyword>
<dbReference type="OrthoDB" id="1746530at2759"/>
<dbReference type="InterPro" id="IPR038846">
    <property type="entry name" value="RPC9"/>
</dbReference>
<keyword evidence="9" id="KW-1185">Reference proteome</keyword>
<evidence type="ECO:0000313" key="9">
    <source>
        <dbReference type="Proteomes" id="UP000554482"/>
    </source>
</evidence>
<dbReference type="PANTHER" id="PTHR15561">
    <property type="entry name" value="CALCITONIN GENE-RELATED PEPTIDE-RECEPTOR COMPONENT PROTEIN"/>
    <property type="match status" value="1"/>
</dbReference>
<keyword evidence="5" id="KW-0804">Transcription</keyword>
<comment type="subcellular location">
    <subcellularLocation>
        <location evidence="1">Nucleus</location>
    </subcellularLocation>
</comment>
<dbReference type="InterPro" id="IPR010997">
    <property type="entry name" value="HRDC-like_sf"/>
</dbReference>
<comment type="caution">
    <text evidence="8">The sequence shown here is derived from an EMBL/GenBank/DDBJ whole genome shotgun (WGS) entry which is preliminary data.</text>
</comment>
<dbReference type="GO" id="GO:0006384">
    <property type="term" value="P:transcription initiation at RNA polymerase III promoter"/>
    <property type="evidence" value="ECO:0007669"/>
    <property type="project" value="InterPro"/>
</dbReference>
<dbReference type="GO" id="GO:0000166">
    <property type="term" value="F:nucleotide binding"/>
    <property type="evidence" value="ECO:0007669"/>
    <property type="project" value="InterPro"/>
</dbReference>
<dbReference type="InterPro" id="IPR006590">
    <property type="entry name" value="RNA_pol_Rpb4/RPC9_core"/>
</dbReference>
<sequence length="133" mass="14961">MKILQVNAGALTQFELLDFLKSRGASTDPKTRFIAPIAPSEFQVYDYLVQKAASNQTRESIKEFLKKCEKFDLAKAEKLNVIDIRPSSVVEIDPIIEDCEKRMGSDVVDELVDMVTQIFPPVQKPDQEAGVEN</sequence>
<evidence type="ECO:0000256" key="6">
    <source>
        <dbReference type="ARBA" id="ARBA00023242"/>
    </source>
</evidence>
<proteinExistence type="inferred from homology"/>
<dbReference type="Pfam" id="PF03874">
    <property type="entry name" value="RNA_pol_Rpb4"/>
    <property type="match status" value="1"/>
</dbReference>
<dbReference type="SUPFAM" id="SSF47819">
    <property type="entry name" value="HRDC-like"/>
    <property type="match status" value="1"/>
</dbReference>
<organism evidence="8 9">
    <name type="scientific">Thalictrum thalictroides</name>
    <name type="common">Rue-anemone</name>
    <name type="synonym">Anemone thalictroides</name>
    <dbReference type="NCBI Taxonomy" id="46969"/>
    <lineage>
        <taxon>Eukaryota</taxon>
        <taxon>Viridiplantae</taxon>
        <taxon>Streptophyta</taxon>
        <taxon>Embryophyta</taxon>
        <taxon>Tracheophyta</taxon>
        <taxon>Spermatophyta</taxon>
        <taxon>Magnoliopsida</taxon>
        <taxon>Ranunculales</taxon>
        <taxon>Ranunculaceae</taxon>
        <taxon>Thalictroideae</taxon>
        <taxon>Thalictrum</taxon>
    </lineage>
</organism>
<gene>
    <name evidence="8" type="ORF">FRX31_010032</name>
</gene>
<dbReference type="EMBL" id="JABWDY010010800">
    <property type="protein sequence ID" value="KAF5200380.1"/>
    <property type="molecule type" value="Genomic_DNA"/>
</dbReference>
<evidence type="ECO:0000256" key="2">
    <source>
        <dbReference type="ARBA" id="ARBA00006898"/>
    </source>
</evidence>
<comment type="similarity">
    <text evidence="2">Belongs to the eukaryotic RPC9 RNA polymerase subunit family.</text>
</comment>
<name>A0A7J6WUT4_THATH</name>
<dbReference type="AlphaFoldDB" id="A0A7J6WUT4"/>
<feature type="domain" description="RNA polymerase Rpb4/RPC9 core" evidence="7">
    <location>
        <begin position="1"/>
        <end position="122"/>
    </location>
</feature>
<dbReference type="PANTHER" id="PTHR15561:SF0">
    <property type="entry name" value="DNA-DIRECTED RNA POLYMERASE III SUBUNIT RPC9"/>
    <property type="match status" value="1"/>
</dbReference>
<evidence type="ECO:0000256" key="5">
    <source>
        <dbReference type="ARBA" id="ARBA00023163"/>
    </source>
</evidence>
<dbReference type="GO" id="GO:0005666">
    <property type="term" value="C:RNA polymerase III complex"/>
    <property type="evidence" value="ECO:0007669"/>
    <property type="project" value="InterPro"/>
</dbReference>